<organism evidence="1 2">
    <name type="scientific">Candidatus Nomurabacteria bacterium GW2011_GWA2_35_80</name>
    <dbReference type="NCBI Taxonomy" id="1618733"/>
    <lineage>
        <taxon>Bacteria</taxon>
        <taxon>Candidatus Nomuraibacteriota</taxon>
    </lineage>
</organism>
<sequence>MNDMLARQKARAVGKITTALLLNDPSEEDLRVINSLPDATIKRRVKTIYFPLPKNIILEPEQNYWSIVVPDMNPQKAFELRKQITSVYEYTSVSKIIDVYPRIKVSVIKANLDTKVEYPNVSLNKSMELGLFGTTFTEGCLIDGRVFKDSGVHLDVSSWTLHTGSRGSDGRVPRSRWLDVEFNVRSYNPDYASPYLSLRQKQF</sequence>
<dbReference type="AlphaFoldDB" id="A0A0G0DHN2"/>
<comment type="caution">
    <text evidence="1">The sequence shown here is derived from an EMBL/GenBank/DDBJ whole genome shotgun (WGS) entry which is preliminary data.</text>
</comment>
<evidence type="ECO:0000313" key="2">
    <source>
        <dbReference type="Proteomes" id="UP000034683"/>
    </source>
</evidence>
<name>A0A0G0DHN2_9BACT</name>
<accession>A0A0G0DHN2</accession>
<reference evidence="1 2" key="1">
    <citation type="journal article" date="2015" name="Nature">
        <title>rRNA introns, odd ribosomes, and small enigmatic genomes across a large radiation of phyla.</title>
        <authorList>
            <person name="Brown C.T."/>
            <person name="Hug L.A."/>
            <person name="Thomas B.C."/>
            <person name="Sharon I."/>
            <person name="Castelle C.J."/>
            <person name="Singh A."/>
            <person name="Wilkins M.J."/>
            <person name="Williams K.H."/>
            <person name="Banfield J.F."/>
        </authorList>
    </citation>
    <scope>NUCLEOTIDE SEQUENCE [LARGE SCALE GENOMIC DNA]</scope>
</reference>
<evidence type="ECO:0000313" key="1">
    <source>
        <dbReference type="EMBL" id="KKP88261.1"/>
    </source>
</evidence>
<proteinExistence type="predicted"/>
<dbReference type="Proteomes" id="UP000034683">
    <property type="component" value="Unassembled WGS sequence"/>
</dbReference>
<dbReference type="EMBL" id="LBRA01000009">
    <property type="protein sequence ID" value="KKP88261.1"/>
    <property type="molecule type" value="Genomic_DNA"/>
</dbReference>
<gene>
    <name evidence="1" type="ORF">UR92_C0009G0008</name>
</gene>
<protein>
    <submittedName>
        <fullName evidence="1">Uncharacterized protein</fullName>
    </submittedName>
</protein>